<keyword evidence="3" id="KW-1185">Reference proteome</keyword>
<proteinExistence type="predicted"/>
<sequence length="521" mass="57308">MRLLPGPSSSSEEVDDSSTESPPCHCPSSLRSPRVPSRHPLSRAALWCRPHENVPTMEMDNKKQWDKVHKVTKTLQTLANANNGTENANDSRTNNTSELATVNRQFAIPSASSPIGAIPSASSPIGAIPSASSPIGAIPSASSPIGAIPSASSPIGAIPSASSPIGAIPSASSPIGAIPSASSPIGAIPSASSPIPLTSTRLRLNVSRSSKYFSSLPLASSATTPSPRIRVTATDRMALARQRVPAHAKLLSQFPQKGDHSVTVVTALLDIGRDRWRQYGRTLRQYHQFMRNLLQLRVPMIIIVDEKSAEFVHRERARINWGQWTKVVQLSLDQLPLAIFQKRISLLMDSELANWPSDWDLSMRSHPEATQAEYVVVVNSKPYFLAQAATDNPFGTEFFVWLDAGYGHGDRAVFPPSWEWRPTFPRGKMSVIKLTPPRDLLSRYSLKQLYRQDVAVLSGGFLAGDRRAVTQLHREHHRMFLELLEKGRVDDDQTFLVLLVNQNPPLFNIVNGDWFDAFKAF</sequence>
<dbReference type="Pfam" id="PF09612">
    <property type="entry name" value="HtrL_YibB"/>
    <property type="match status" value="1"/>
</dbReference>
<comment type="caution">
    <text evidence="2">The sequence shown here is derived from an EMBL/GenBank/DDBJ whole genome shotgun (WGS) entry which is preliminary data.</text>
</comment>
<dbReference type="Proteomes" id="UP001620645">
    <property type="component" value="Unassembled WGS sequence"/>
</dbReference>
<dbReference type="InterPro" id="IPR011735">
    <property type="entry name" value="WlaTC/HtrL_glycosyltransf"/>
</dbReference>
<evidence type="ECO:0000313" key="3">
    <source>
        <dbReference type="Proteomes" id="UP001620645"/>
    </source>
</evidence>
<gene>
    <name evidence="2" type="ORF">niasHS_011133</name>
</gene>
<feature type="region of interest" description="Disordered" evidence="1">
    <location>
        <begin position="1"/>
        <end position="39"/>
    </location>
</feature>
<organism evidence="2 3">
    <name type="scientific">Heterodera schachtii</name>
    <name type="common">Sugarbeet cyst nematode worm</name>
    <name type="synonym">Tylenchus schachtii</name>
    <dbReference type="NCBI Taxonomy" id="97005"/>
    <lineage>
        <taxon>Eukaryota</taxon>
        <taxon>Metazoa</taxon>
        <taxon>Ecdysozoa</taxon>
        <taxon>Nematoda</taxon>
        <taxon>Chromadorea</taxon>
        <taxon>Rhabditida</taxon>
        <taxon>Tylenchina</taxon>
        <taxon>Tylenchomorpha</taxon>
        <taxon>Tylenchoidea</taxon>
        <taxon>Heteroderidae</taxon>
        <taxon>Heteroderinae</taxon>
        <taxon>Heterodera</taxon>
    </lineage>
</organism>
<reference evidence="2 3" key="1">
    <citation type="submission" date="2024-10" db="EMBL/GenBank/DDBJ databases">
        <authorList>
            <person name="Kim D."/>
        </authorList>
    </citation>
    <scope>NUCLEOTIDE SEQUENCE [LARGE SCALE GENOMIC DNA]</scope>
    <source>
        <strain evidence="2">Taebaek</strain>
    </source>
</reference>
<protein>
    <submittedName>
        <fullName evidence="2">Uncharacterized protein</fullName>
    </submittedName>
</protein>
<dbReference type="AlphaFoldDB" id="A0ABD2IVI0"/>
<name>A0ABD2IVI0_HETSC</name>
<evidence type="ECO:0000256" key="1">
    <source>
        <dbReference type="SAM" id="MobiDB-lite"/>
    </source>
</evidence>
<feature type="compositionally biased region" description="Low complexity" evidence="1">
    <location>
        <begin position="19"/>
        <end position="35"/>
    </location>
</feature>
<accession>A0ABD2IVI0</accession>
<dbReference type="EMBL" id="JBICCN010000254">
    <property type="protein sequence ID" value="KAL3083331.1"/>
    <property type="molecule type" value="Genomic_DNA"/>
</dbReference>
<evidence type="ECO:0000313" key="2">
    <source>
        <dbReference type="EMBL" id="KAL3083331.1"/>
    </source>
</evidence>